<comment type="caution">
    <text evidence="1">The sequence shown here is derived from an EMBL/GenBank/DDBJ whole genome shotgun (WGS) entry which is preliminary data.</text>
</comment>
<dbReference type="EMBL" id="JBHLWQ010000006">
    <property type="protein sequence ID" value="MFC0198873.1"/>
    <property type="molecule type" value="Genomic_DNA"/>
</dbReference>
<evidence type="ECO:0000313" key="2">
    <source>
        <dbReference type="Proteomes" id="UP001589795"/>
    </source>
</evidence>
<reference evidence="1 2" key="1">
    <citation type="submission" date="2024-09" db="EMBL/GenBank/DDBJ databases">
        <authorList>
            <person name="Sun Q."/>
            <person name="Mori K."/>
        </authorList>
    </citation>
    <scope>NUCLEOTIDE SEQUENCE [LARGE SCALE GENOMIC DNA]</scope>
    <source>
        <strain evidence="1 2">CCM 7904</strain>
    </source>
</reference>
<dbReference type="RefSeq" id="WP_265508349.1">
    <property type="nucleotide sequence ID" value="NZ_JAOTBE010000071.1"/>
</dbReference>
<sequence>MSSLARVIVTTETVGGFGCRYHVTRRKLVLFGRLTIWASTAWRRA</sequence>
<accession>A0ABV6CDR8</accession>
<proteinExistence type="predicted"/>
<keyword evidence="2" id="KW-1185">Reference proteome</keyword>
<dbReference type="Proteomes" id="UP001589795">
    <property type="component" value="Unassembled WGS sequence"/>
</dbReference>
<gene>
    <name evidence="1" type="ORF">ACFFIZ_00535</name>
</gene>
<name>A0ABV6CDR8_9RHOB</name>
<evidence type="ECO:0000313" key="1">
    <source>
        <dbReference type="EMBL" id="MFC0198873.1"/>
    </source>
</evidence>
<protein>
    <submittedName>
        <fullName evidence="1">Uncharacterized protein</fullName>
    </submittedName>
</protein>
<organism evidence="1 2">
    <name type="scientific">Paracoccus rhizosphaerae</name>
    <dbReference type="NCBI Taxonomy" id="1133347"/>
    <lineage>
        <taxon>Bacteria</taxon>
        <taxon>Pseudomonadati</taxon>
        <taxon>Pseudomonadota</taxon>
        <taxon>Alphaproteobacteria</taxon>
        <taxon>Rhodobacterales</taxon>
        <taxon>Paracoccaceae</taxon>
        <taxon>Paracoccus</taxon>
    </lineage>
</organism>